<dbReference type="Pfam" id="PF01740">
    <property type="entry name" value="STAS"/>
    <property type="match status" value="1"/>
</dbReference>
<comment type="caution">
    <text evidence="2">The sequence shown here is derived from an EMBL/GenBank/DDBJ whole genome shotgun (WGS) entry which is preliminary data.</text>
</comment>
<sequence>MTTALTLSTDRQDDGTTRLTAIGEIDLSNNETFTKALADATGDGTTTVVDLRDVTYLDSGAVTALFLYADHIHVVVNADLKPVLDISGLTQLVKVDVAQPSERAAEE</sequence>
<protein>
    <submittedName>
        <fullName evidence="2">STAS domain-containing protein</fullName>
    </submittedName>
</protein>
<evidence type="ECO:0000259" key="1">
    <source>
        <dbReference type="PROSITE" id="PS50801"/>
    </source>
</evidence>
<dbReference type="EMBL" id="JBHTIS010003691">
    <property type="protein sequence ID" value="MFD1051561.1"/>
    <property type="molecule type" value="Genomic_DNA"/>
</dbReference>
<dbReference type="InterPro" id="IPR002645">
    <property type="entry name" value="STAS_dom"/>
</dbReference>
<name>A0ABW3MLP4_9PSEU</name>
<dbReference type="CDD" id="cd07043">
    <property type="entry name" value="STAS_anti-anti-sigma_factors"/>
    <property type="match status" value="1"/>
</dbReference>
<keyword evidence="3" id="KW-1185">Reference proteome</keyword>
<feature type="domain" description="STAS" evidence="1">
    <location>
        <begin position="14"/>
        <end position="65"/>
    </location>
</feature>
<evidence type="ECO:0000313" key="2">
    <source>
        <dbReference type="EMBL" id="MFD1051561.1"/>
    </source>
</evidence>
<dbReference type="InterPro" id="IPR036513">
    <property type="entry name" value="STAS_dom_sf"/>
</dbReference>
<dbReference type="SUPFAM" id="SSF52091">
    <property type="entry name" value="SpoIIaa-like"/>
    <property type="match status" value="1"/>
</dbReference>
<gene>
    <name evidence="2" type="ORF">ACFQ1S_41435</name>
</gene>
<accession>A0ABW3MLP4</accession>
<organism evidence="2 3">
    <name type="scientific">Kibdelosporangium lantanae</name>
    <dbReference type="NCBI Taxonomy" id="1497396"/>
    <lineage>
        <taxon>Bacteria</taxon>
        <taxon>Bacillati</taxon>
        <taxon>Actinomycetota</taxon>
        <taxon>Actinomycetes</taxon>
        <taxon>Pseudonocardiales</taxon>
        <taxon>Pseudonocardiaceae</taxon>
        <taxon>Kibdelosporangium</taxon>
    </lineage>
</organism>
<dbReference type="Gene3D" id="3.30.750.24">
    <property type="entry name" value="STAS domain"/>
    <property type="match status" value="1"/>
</dbReference>
<evidence type="ECO:0000313" key="3">
    <source>
        <dbReference type="Proteomes" id="UP001597045"/>
    </source>
</evidence>
<dbReference type="PROSITE" id="PS50801">
    <property type="entry name" value="STAS"/>
    <property type="match status" value="1"/>
</dbReference>
<dbReference type="Proteomes" id="UP001597045">
    <property type="component" value="Unassembled WGS sequence"/>
</dbReference>
<reference evidence="3" key="1">
    <citation type="journal article" date="2019" name="Int. J. Syst. Evol. Microbiol.">
        <title>The Global Catalogue of Microorganisms (GCM) 10K type strain sequencing project: providing services to taxonomists for standard genome sequencing and annotation.</title>
        <authorList>
            <consortium name="The Broad Institute Genomics Platform"/>
            <consortium name="The Broad Institute Genome Sequencing Center for Infectious Disease"/>
            <person name="Wu L."/>
            <person name="Ma J."/>
        </authorList>
    </citation>
    <scope>NUCLEOTIDE SEQUENCE [LARGE SCALE GENOMIC DNA]</scope>
    <source>
        <strain evidence="3">JCM 31486</strain>
    </source>
</reference>
<proteinExistence type="predicted"/>